<proteinExistence type="predicted"/>
<organism evidence="2">
    <name type="scientific">Cyprideis torosa</name>
    <dbReference type="NCBI Taxonomy" id="163714"/>
    <lineage>
        <taxon>Eukaryota</taxon>
        <taxon>Metazoa</taxon>
        <taxon>Ecdysozoa</taxon>
        <taxon>Arthropoda</taxon>
        <taxon>Crustacea</taxon>
        <taxon>Oligostraca</taxon>
        <taxon>Ostracoda</taxon>
        <taxon>Podocopa</taxon>
        <taxon>Podocopida</taxon>
        <taxon>Cytherocopina</taxon>
        <taxon>Cytheroidea</taxon>
        <taxon>Cytherideidae</taxon>
        <taxon>Cyprideis</taxon>
    </lineage>
</organism>
<feature type="region of interest" description="Disordered" evidence="1">
    <location>
        <begin position="1"/>
        <end position="72"/>
    </location>
</feature>
<feature type="compositionally biased region" description="Polar residues" evidence="1">
    <location>
        <begin position="56"/>
        <end position="68"/>
    </location>
</feature>
<feature type="non-terminal residue" evidence="2">
    <location>
        <position position="191"/>
    </location>
</feature>
<name>A0A7R8WW45_9CRUS</name>
<evidence type="ECO:0000313" key="2">
    <source>
        <dbReference type="EMBL" id="CAD7236251.1"/>
    </source>
</evidence>
<gene>
    <name evidence="2" type="ORF">CTOB1V02_LOCUS14066</name>
</gene>
<evidence type="ECO:0000256" key="1">
    <source>
        <dbReference type="SAM" id="MobiDB-lite"/>
    </source>
</evidence>
<sequence length="191" mass="21187">MQTPPHLEYKVQVHPTSSPVMASRPTDLDDDIPDSPSKMNPLLSSTPRRSKDHPGGQQSPLSPDSADSSIPWRGFENHSDLLGILKSLDVKISKLMALNKQKYQKPKSDFENLLPLKSVPDVTNFVAKLKEDDNGAQMLARWSKDKGIDNVHIFTKSLISSALTRDVSVLPHPHSQVGNNLRDLGFLTLFT</sequence>
<dbReference type="EMBL" id="OB677589">
    <property type="protein sequence ID" value="CAD7236251.1"/>
    <property type="molecule type" value="Genomic_DNA"/>
</dbReference>
<protein>
    <submittedName>
        <fullName evidence="2">Uncharacterized protein</fullName>
    </submittedName>
</protein>
<reference evidence="2" key="1">
    <citation type="submission" date="2020-11" db="EMBL/GenBank/DDBJ databases">
        <authorList>
            <person name="Tran Van P."/>
        </authorList>
    </citation>
    <scope>NUCLEOTIDE SEQUENCE</scope>
</reference>
<accession>A0A7R8WW45</accession>
<dbReference type="AlphaFoldDB" id="A0A7R8WW45"/>